<comment type="similarity">
    <text evidence="1">Belongs to the LysR transcriptional regulatory family.</text>
</comment>
<dbReference type="Proteomes" id="UP001570417">
    <property type="component" value="Unassembled WGS sequence"/>
</dbReference>
<evidence type="ECO:0000256" key="2">
    <source>
        <dbReference type="ARBA" id="ARBA00023015"/>
    </source>
</evidence>
<name>A0ABV4NEI9_9VIBR</name>
<keyword evidence="2" id="KW-0805">Transcription regulation</keyword>
<dbReference type="SUPFAM" id="SSF46785">
    <property type="entry name" value="Winged helix' DNA-binding domain"/>
    <property type="match status" value="1"/>
</dbReference>
<accession>A0ABV4NEI9</accession>
<dbReference type="EMBL" id="JBFRUW010000060">
    <property type="protein sequence ID" value="MFA0569845.1"/>
    <property type="molecule type" value="Genomic_DNA"/>
</dbReference>
<sequence length="296" mass="33865">MHTLEQLRAFVAVYEEHSFSAAGRRLNKDRTTIRELVKSYEDSLGYELFTIVGRKAVETPAAEKLYPHAILVIRQDSKLAEISNFLFNDSKTHFNIGYDIDFPFDFLKYIELWAAKSFPLVSINWLARNREVGLEELKNEKLDFAFFPAKGSISLMFPAYYQHLGYVDYGLYVGSNSKLAAKSTFDLEDAQLEVQYLSENALKAEGVIKAFSYCTRVVSSSELIMQLLQEQGWALLPNRTAENGVRKGVIQKKETGLLCNDFKVPFSLFYTIGLEQDSFIKALREQCDLLAKDYFD</sequence>
<evidence type="ECO:0000256" key="1">
    <source>
        <dbReference type="ARBA" id="ARBA00009437"/>
    </source>
</evidence>
<keyword evidence="3" id="KW-0804">Transcription</keyword>
<organism evidence="5 6">
    <name type="scientific">Vibrio gallaecicus</name>
    <dbReference type="NCBI Taxonomy" id="552386"/>
    <lineage>
        <taxon>Bacteria</taxon>
        <taxon>Pseudomonadati</taxon>
        <taxon>Pseudomonadota</taxon>
        <taxon>Gammaproteobacteria</taxon>
        <taxon>Vibrionales</taxon>
        <taxon>Vibrionaceae</taxon>
        <taxon>Vibrio</taxon>
    </lineage>
</organism>
<dbReference type="SUPFAM" id="SSF53850">
    <property type="entry name" value="Periplasmic binding protein-like II"/>
    <property type="match status" value="1"/>
</dbReference>
<dbReference type="InterPro" id="IPR036388">
    <property type="entry name" value="WH-like_DNA-bd_sf"/>
</dbReference>
<comment type="caution">
    <text evidence="5">The sequence shown here is derived from an EMBL/GenBank/DDBJ whole genome shotgun (WGS) entry which is preliminary data.</text>
</comment>
<reference evidence="5 6" key="1">
    <citation type="journal article" date="2024" name="ISME J.">
        <title>Tailless and filamentous prophages are predominant in marine Vibrio.</title>
        <authorList>
            <person name="Steensen K."/>
            <person name="Seneca J."/>
            <person name="Bartlau N."/>
            <person name="Yu X.A."/>
            <person name="Hussain F.A."/>
            <person name="Polz M.F."/>
        </authorList>
    </citation>
    <scope>NUCLEOTIDE SEQUENCE [LARGE SCALE GENOMIC DNA]</scope>
    <source>
        <strain evidence="5 6">10N.222.51.A1</strain>
    </source>
</reference>
<dbReference type="InterPro" id="IPR000847">
    <property type="entry name" value="LysR_HTH_N"/>
</dbReference>
<evidence type="ECO:0000313" key="6">
    <source>
        <dbReference type="Proteomes" id="UP001570417"/>
    </source>
</evidence>
<gene>
    <name evidence="5" type="ORF">AB4566_16350</name>
</gene>
<dbReference type="Gene3D" id="1.10.10.10">
    <property type="entry name" value="Winged helix-like DNA-binding domain superfamily/Winged helix DNA-binding domain"/>
    <property type="match status" value="1"/>
</dbReference>
<dbReference type="RefSeq" id="WP_372267134.1">
    <property type="nucleotide sequence ID" value="NZ_JBFRUW010000060.1"/>
</dbReference>
<dbReference type="Gene3D" id="3.40.190.290">
    <property type="match status" value="1"/>
</dbReference>
<proteinExistence type="inferred from homology"/>
<keyword evidence="6" id="KW-1185">Reference proteome</keyword>
<evidence type="ECO:0000256" key="3">
    <source>
        <dbReference type="ARBA" id="ARBA00023163"/>
    </source>
</evidence>
<feature type="domain" description="HTH lysR-type" evidence="4">
    <location>
        <begin position="1"/>
        <end position="59"/>
    </location>
</feature>
<dbReference type="PROSITE" id="PS50931">
    <property type="entry name" value="HTH_LYSR"/>
    <property type="match status" value="1"/>
</dbReference>
<dbReference type="InterPro" id="IPR036390">
    <property type="entry name" value="WH_DNA-bd_sf"/>
</dbReference>
<dbReference type="Pfam" id="PF00126">
    <property type="entry name" value="HTH_1"/>
    <property type="match status" value="1"/>
</dbReference>
<dbReference type="PANTHER" id="PTHR30126:SF91">
    <property type="entry name" value="LYSR FAMILY TRANSCRIPTIONAL REGULATOR"/>
    <property type="match status" value="1"/>
</dbReference>
<evidence type="ECO:0000313" key="5">
    <source>
        <dbReference type="EMBL" id="MFA0569845.1"/>
    </source>
</evidence>
<protein>
    <submittedName>
        <fullName evidence="5">LysR family transcriptional regulator</fullName>
    </submittedName>
</protein>
<evidence type="ECO:0000259" key="4">
    <source>
        <dbReference type="PROSITE" id="PS50931"/>
    </source>
</evidence>
<dbReference type="PANTHER" id="PTHR30126">
    <property type="entry name" value="HTH-TYPE TRANSCRIPTIONAL REGULATOR"/>
    <property type="match status" value="1"/>
</dbReference>